<keyword evidence="2" id="KW-1185">Reference proteome</keyword>
<protein>
    <submittedName>
        <fullName evidence="1">Uncharacterized protein</fullName>
    </submittedName>
</protein>
<organism evidence="1 2">
    <name type="scientific">Ceratodon purpureus</name>
    <name type="common">Fire moss</name>
    <name type="synonym">Dicranum purpureum</name>
    <dbReference type="NCBI Taxonomy" id="3225"/>
    <lineage>
        <taxon>Eukaryota</taxon>
        <taxon>Viridiplantae</taxon>
        <taxon>Streptophyta</taxon>
        <taxon>Embryophyta</taxon>
        <taxon>Bryophyta</taxon>
        <taxon>Bryophytina</taxon>
        <taxon>Bryopsida</taxon>
        <taxon>Dicranidae</taxon>
        <taxon>Pseudoditrichales</taxon>
        <taxon>Ditrichaceae</taxon>
        <taxon>Ceratodon</taxon>
    </lineage>
</organism>
<evidence type="ECO:0000313" key="1">
    <source>
        <dbReference type="EMBL" id="KAG0587468.1"/>
    </source>
</evidence>
<dbReference type="EMBL" id="CM026422">
    <property type="protein sequence ID" value="KAG0587468.1"/>
    <property type="molecule type" value="Genomic_DNA"/>
</dbReference>
<evidence type="ECO:0000313" key="2">
    <source>
        <dbReference type="Proteomes" id="UP000822688"/>
    </source>
</evidence>
<reference evidence="1" key="1">
    <citation type="submission" date="2020-06" db="EMBL/GenBank/DDBJ databases">
        <title>WGS assembly of Ceratodon purpureus strain R40.</title>
        <authorList>
            <person name="Carey S.B."/>
            <person name="Jenkins J."/>
            <person name="Shu S."/>
            <person name="Lovell J.T."/>
            <person name="Sreedasyam A."/>
            <person name="Maumus F."/>
            <person name="Tiley G.P."/>
            <person name="Fernandez-Pozo N."/>
            <person name="Barry K."/>
            <person name="Chen C."/>
            <person name="Wang M."/>
            <person name="Lipzen A."/>
            <person name="Daum C."/>
            <person name="Saski C.A."/>
            <person name="Payton A.C."/>
            <person name="Mcbreen J.C."/>
            <person name="Conrad R.E."/>
            <person name="Kollar L.M."/>
            <person name="Olsson S."/>
            <person name="Huttunen S."/>
            <person name="Landis J.B."/>
            <person name="Wickett N.J."/>
            <person name="Johnson M.G."/>
            <person name="Rensing S.A."/>
            <person name="Grimwood J."/>
            <person name="Schmutz J."/>
            <person name="Mcdaniel S.F."/>
        </authorList>
    </citation>
    <scope>NUCLEOTIDE SEQUENCE</scope>
    <source>
        <strain evidence="1">R40</strain>
    </source>
</reference>
<gene>
    <name evidence="1" type="ORF">KC19_2G166400</name>
</gene>
<sequence length="130" mass="13526">MVTRHEVHSLTGWVLRSGCQPQVAPLAPSVHLLLECNVPEFSFLITSPCRRGHVGIAVAGAFVHIAGAGVVATVGSGLAGRSGHSHHAGETVITHRVIEPHTLIARASRLAAALGAAPASISARHDEVFR</sequence>
<name>A0A8T0IXJ4_CERPU</name>
<dbReference type="Proteomes" id="UP000822688">
    <property type="component" value="Chromosome 2"/>
</dbReference>
<comment type="caution">
    <text evidence="1">The sequence shown here is derived from an EMBL/GenBank/DDBJ whole genome shotgun (WGS) entry which is preliminary data.</text>
</comment>
<proteinExistence type="predicted"/>
<accession>A0A8T0IXJ4</accession>
<dbReference type="AlphaFoldDB" id="A0A8T0IXJ4"/>